<comment type="caution">
    <text evidence="2">The sequence shown here is derived from an EMBL/GenBank/DDBJ whole genome shotgun (WGS) entry which is preliminary data.</text>
</comment>
<reference evidence="2 3" key="1">
    <citation type="submission" date="2017-06" db="EMBL/GenBank/DDBJ databases">
        <authorList>
            <person name="Kim H.J."/>
            <person name="Triplett B.A."/>
        </authorList>
    </citation>
    <scope>NUCLEOTIDE SEQUENCE [LARGE SCALE GENOMIC DNA]</scope>
    <source>
        <strain evidence="2 3">13146</strain>
    </source>
</reference>
<accession>A0A246HRA2</accession>
<dbReference type="OrthoDB" id="7018846at2"/>
<dbReference type="AlphaFoldDB" id="A0A246HRA2"/>
<feature type="region of interest" description="Disordered" evidence="1">
    <location>
        <begin position="103"/>
        <end position="151"/>
    </location>
</feature>
<dbReference type="Proteomes" id="UP000198157">
    <property type="component" value="Unassembled WGS sequence"/>
</dbReference>
<proteinExistence type="predicted"/>
<evidence type="ECO:0000313" key="2">
    <source>
        <dbReference type="EMBL" id="OWQ56423.1"/>
    </source>
</evidence>
<protein>
    <recommendedName>
        <fullName evidence="4">Helix-turn-helix domain-containing protein</fullName>
    </recommendedName>
</protein>
<evidence type="ECO:0008006" key="4">
    <source>
        <dbReference type="Google" id="ProtNLM"/>
    </source>
</evidence>
<name>A0A246HRA2_STEMA</name>
<gene>
    <name evidence="2" type="ORF">CEE60_02815</name>
</gene>
<dbReference type="Gene3D" id="1.10.10.10">
    <property type="entry name" value="Winged helix-like DNA-binding domain superfamily/Winged helix DNA-binding domain"/>
    <property type="match status" value="1"/>
</dbReference>
<evidence type="ECO:0000256" key="1">
    <source>
        <dbReference type="SAM" id="MobiDB-lite"/>
    </source>
</evidence>
<dbReference type="InterPro" id="IPR036388">
    <property type="entry name" value="WH-like_DNA-bd_sf"/>
</dbReference>
<sequence>MSFEAMAWAVKWKLPAQQKLVLIMLANRTNSDTGRCDPAHKKLATDCGMSPDSVKRAISALEAGGLVGIVRRSHEGVNLPNQYDLFLDLAGVGRPGEWVPKMQGVGADCPEGSGHTAPRVGADSTTKQESNQEVETPSPPDGGEADADAGRDLLDGKTFAGCPHEAIIAAYHKELPACPEVRGWSKKRQEHLRARWKEDPARQSVEWWRGLFEWMKESDWLMGRAGSFQVSLPWLIKSEENLLKVVEGTYHHNRNGGQG</sequence>
<evidence type="ECO:0000313" key="3">
    <source>
        <dbReference type="Proteomes" id="UP000198157"/>
    </source>
</evidence>
<dbReference type="Pfam" id="PF13730">
    <property type="entry name" value="HTH_36"/>
    <property type="match status" value="1"/>
</dbReference>
<organism evidence="2 3">
    <name type="scientific">Stenotrophomonas maltophilia</name>
    <name type="common">Pseudomonas maltophilia</name>
    <name type="synonym">Xanthomonas maltophilia</name>
    <dbReference type="NCBI Taxonomy" id="40324"/>
    <lineage>
        <taxon>Bacteria</taxon>
        <taxon>Pseudomonadati</taxon>
        <taxon>Pseudomonadota</taxon>
        <taxon>Gammaproteobacteria</taxon>
        <taxon>Lysobacterales</taxon>
        <taxon>Lysobacteraceae</taxon>
        <taxon>Stenotrophomonas</taxon>
        <taxon>Stenotrophomonas maltophilia group</taxon>
    </lineage>
</organism>
<dbReference type="EMBL" id="NIVS01000007">
    <property type="protein sequence ID" value="OWQ56423.1"/>
    <property type="molecule type" value="Genomic_DNA"/>
</dbReference>
<feature type="compositionally biased region" description="Polar residues" evidence="1">
    <location>
        <begin position="123"/>
        <end position="135"/>
    </location>
</feature>